<organism evidence="1 2">
    <name type="scientific">Claveliimonas bilis</name>
    <dbReference type="NCBI Taxonomy" id="3028070"/>
    <lineage>
        <taxon>Bacteria</taxon>
        <taxon>Bacillati</taxon>
        <taxon>Bacillota</taxon>
        <taxon>Clostridia</taxon>
        <taxon>Lachnospirales</taxon>
        <taxon>Lachnospiraceae</taxon>
        <taxon>Claveliimonas</taxon>
    </lineage>
</organism>
<evidence type="ECO:0000313" key="2">
    <source>
        <dbReference type="Proteomes" id="UP001305815"/>
    </source>
</evidence>
<sequence length="302" mass="34666">MYQYPKRILTIEQQMQSYIDAGMEITSRKNVEKALKSVGFYRLRGYSFHLYDNSAKKYIPGTKFDDVFQLYQFDRELSALIFSMISKIEIALRVRLVEALLIHGDALILQDSSIFKEKKMYWQNMSTIASEIARSNDVFIKHNFDNHEGEVPVWAVVEVLSFGTLSKIIKNLKTGTGSTYSILASNYKYTSEKGNLVNPSQKMFASWVQAVSILRNMCAHNSRIYNRTIHTTPEILNADKVTPAPAHNGLYQILLAMKYLRSSDEEWMLFVNELDKLLQNNGSVLSFTAMNMPTDWKAHLSV</sequence>
<name>A0ABM8I8U1_9FIRM</name>
<accession>A0ABM8I8U1</accession>
<dbReference type="PIRSF" id="PIRSF034934">
    <property type="entry name" value="AbiF_AbiD"/>
    <property type="match status" value="1"/>
</dbReference>
<keyword evidence="2" id="KW-1185">Reference proteome</keyword>
<proteinExistence type="predicted"/>
<evidence type="ECO:0000313" key="1">
    <source>
        <dbReference type="EMBL" id="BDZ76854.1"/>
    </source>
</evidence>
<protein>
    <submittedName>
        <fullName evidence="1">Peptide ABC transporter substrate-binding protein</fullName>
    </submittedName>
</protein>
<reference evidence="2" key="1">
    <citation type="journal article" date="2023" name="Int. J. Syst. Evol. Microbiol.">
        <title>Claveliimonas bilis gen. nov., sp. nov., deoxycholic acid-producing bacteria isolated from human faeces, and reclassification of Sellimonas monacensis Zenner et al. 2021 as Claveliimonas monacensis comb. nov.</title>
        <authorList>
            <person name="Hisatomi A."/>
            <person name="Kastawa N.W.E.P.G."/>
            <person name="Song I."/>
            <person name="Ohkuma M."/>
            <person name="Fukiya S."/>
            <person name="Sakamoto M."/>
        </authorList>
    </citation>
    <scope>NUCLEOTIDE SEQUENCE [LARGE SCALE GENOMIC DNA]</scope>
    <source>
        <strain evidence="2">12BBH14</strain>
    </source>
</reference>
<dbReference type="RefSeq" id="WP_316266448.1">
    <property type="nucleotide sequence ID" value="NZ_AP027742.1"/>
</dbReference>
<dbReference type="InterPro" id="IPR011664">
    <property type="entry name" value="Abi_system_AbiD/AbiF-like"/>
</dbReference>
<dbReference type="Pfam" id="PF07751">
    <property type="entry name" value="Abi_2"/>
    <property type="match status" value="1"/>
</dbReference>
<gene>
    <name evidence="1" type="ORF">Lac1_10370</name>
</gene>
<dbReference type="Proteomes" id="UP001305815">
    <property type="component" value="Chromosome"/>
</dbReference>
<dbReference type="EMBL" id="AP027742">
    <property type="protein sequence ID" value="BDZ76854.1"/>
    <property type="molecule type" value="Genomic_DNA"/>
</dbReference>
<dbReference type="InterPro" id="IPR017034">
    <property type="entry name" value="Abi_system_AbiD/AbiF"/>
</dbReference>